<dbReference type="Gene3D" id="2.60.40.10">
    <property type="entry name" value="Immunoglobulins"/>
    <property type="match status" value="1"/>
</dbReference>
<keyword evidence="2" id="KW-0812">Transmembrane</keyword>
<protein>
    <recommendedName>
        <fullName evidence="3">Fibronectin type-III domain-containing protein</fullName>
    </recommendedName>
</protein>
<organism evidence="4">
    <name type="scientific">marine metagenome</name>
    <dbReference type="NCBI Taxonomy" id="408172"/>
    <lineage>
        <taxon>unclassified sequences</taxon>
        <taxon>metagenomes</taxon>
        <taxon>ecological metagenomes</taxon>
    </lineage>
</organism>
<dbReference type="Pfam" id="PF00041">
    <property type="entry name" value="fn3"/>
    <property type="match status" value="1"/>
</dbReference>
<keyword evidence="2" id="KW-0472">Membrane</keyword>
<feature type="region of interest" description="Disordered" evidence="1">
    <location>
        <begin position="1"/>
        <end position="22"/>
    </location>
</feature>
<dbReference type="InterPro" id="IPR036116">
    <property type="entry name" value="FN3_sf"/>
</dbReference>
<name>A0A382KKC3_9ZZZZ</name>
<feature type="transmembrane region" description="Helical" evidence="2">
    <location>
        <begin position="30"/>
        <end position="49"/>
    </location>
</feature>
<dbReference type="InterPro" id="IPR013783">
    <property type="entry name" value="Ig-like_fold"/>
</dbReference>
<feature type="region of interest" description="Disordered" evidence="1">
    <location>
        <begin position="143"/>
        <end position="168"/>
    </location>
</feature>
<reference evidence="4" key="1">
    <citation type="submission" date="2018-05" db="EMBL/GenBank/DDBJ databases">
        <authorList>
            <person name="Lanie J.A."/>
            <person name="Ng W.-L."/>
            <person name="Kazmierczak K.M."/>
            <person name="Andrzejewski T.M."/>
            <person name="Davidsen T.M."/>
            <person name="Wayne K.J."/>
            <person name="Tettelin H."/>
            <person name="Glass J.I."/>
            <person name="Rusch D."/>
            <person name="Podicherti R."/>
            <person name="Tsui H.-C.T."/>
            <person name="Winkler M.E."/>
        </authorList>
    </citation>
    <scope>NUCLEOTIDE SEQUENCE</scope>
</reference>
<keyword evidence="2" id="KW-1133">Transmembrane helix</keyword>
<feature type="domain" description="Fibronectin type-III" evidence="3">
    <location>
        <begin position="52"/>
        <end position="147"/>
    </location>
</feature>
<dbReference type="CDD" id="cd00063">
    <property type="entry name" value="FN3"/>
    <property type="match status" value="1"/>
</dbReference>
<evidence type="ECO:0000256" key="1">
    <source>
        <dbReference type="SAM" id="MobiDB-lite"/>
    </source>
</evidence>
<gene>
    <name evidence="4" type="ORF">METZ01_LOCUS276909</name>
</gene>
<evidence type="ECO:0000256" key="2">
    <source>
        <dbReference type="SAM" id="Phobius"/>
    </source>
</evidence>
<dbReference type="AlphaFoldDB" id="A0A382KKC3"/>
<dbReference type="EMBL" id="UINC01080792">
    <property type="protein sequence ID" value="SVC24055.1"/>
    <property type="molecule type" value="Genomic_DNA"/>
</dbReference>
<evidence type="ECO:0000259" key="3">
    <source>
        <dbReference type="PROSITE" id="PS50853"/>
    </source>
</evidence>
<dbReference type="SMART" id="SM00060">
    <property type="entry name" value="FN3"/>
    <property type="match status" value="1"/>
</dbReference>
<dbReference type="PROSITE" id="PS50853">
    <property type="entry name" value="FN3"/>
    <property type="match status" value="1"/>
</dbReference>
<dbReference type="SUPFAM" id="SSF49265">
    <property type="entry name" value="Fibronectin type III"/>
    <property type="match status" value="1"/>
</dbReference>
<proteinExistence type="predicted"/>
<feature type="non-terminal residue" evidence="4">
    <location>
        <position position="1"/>
    </location>
</feature>
<sequence>VAEGSASQADGTGKQHRKGGMMRRNNCNPAFIRVFATALLVLGQAAVAGPGRPGPIKVSEVSANSALIQWSASDACEGSQVIYEVQFRSRLDGGRTEWYAAAKAIKTGVTVDGLKPVQLYEVRVRGWVDNVAAPWQIKEHAFTTLSGDEDSDQDEQTREGEGDEAGLGLAKKTVEEIKRIKAAVEAGNITQEEADAKIDALLKLDDEGREEGGGDEGKEGEGREDEERDGEAGVLVIAEIKADDIGPRAGVAKWDLVHE</sequence>
<dbReference type="InterPro" id="IPR003961">
    <property type="entry name" value="FN3_dom"/>
</dbReference>
<feature type="non-terminal residue" evidence="4">
    <location>
        <position position="259"/>
    </location>
</feature>
<feature type="region of interest" description="Disordered" evidence="1">
    <location>
        <begin position="204"/>
        <end position="233"/>
    </location>
</feature>
<feature type="compositionally biased region" description="Polar residues" evidence="1">
    <location>
        <begin position="1"/>
        <end position="10"/>
    </location>
</feature>
<feature type="compositionally biased region" description="Basic and acidic residues" evidence="1">
    <location>
        <begin position="204"/>
        <end position="221"/>
    </location>
</feature>
<evidence type="ECO:0000313" key="4">
    <source>
        <dbReference type="EMBL" id="SVC24055.1"/>
    </source>
</evidence>
<accession>A0A382KKC3</accession>